<dbReference type="PROSITE" id="PS51257">
    <property type="entry name" value="PROKAR_LIPOPROTEIN"/>
    <property type="match status" value="1"/>
</dbReference>
<dbReference type="Proteomes" id="UP001603978">
    <property type="component" value="Unassembled WGS sequence"/>
</dbReference>
<comment type="caution">
    <text evidence="1">The sequence shown here is derived from an EMBL/GenBank/DDBJ whole genome shotgun (WGS) entry which is preliminary data.</text>
</comment>
<evidence type="ECO:0000313" key="1">
    <source>
        <dbReference type="EMBL" id="MFG1707369.1"/>
    </source>
</evidence>
<dbReference type="RefSeq" id="WP_393171002.1">
    <property type="nucleotide sequence ID" value="NZ_JBICRM010000020.1"/>
</dbReference>
<organism evidence="1 2">
    <name type="scientific">Nonomuraea marmarensis</name>
    <dbReference type="NCBI Taxonomy" id="3351344"/>
    <lineage>
        <taxon>Bacteria</taxon>
        <taxon>Bacillati</taxon>
        <taxon>Actinomycetota</taxon>
        <taxon>Actinomycetes</taxon>
        <taxon>Streptosporangiales</taxon>
        <taxon>Streptosporangiaceae</taxon>
        <taxon>Nonomuraea</taxon>
    </lineage>
</organism>
<accession>A0ABW7AJR8</accession>
<keyword evidence="2" id="KW-1185">Reference proteome</keyword>
<sequence length="460" mass="48729">MLRHPLRQDSAAALLTIGTAVAVMTAGCAGSSSQSTPTRNATVPSCITPEGGKGCLPLAKDAQRVDLGRPVFSHPASVTNPLNPLGKLDQVIYGGQVDGKPWRTEFTRLGGTKPVTWDGRTVETVVMQYLAFSDGRIDEVALDRFGQADDGSVWYFGEDVFNYADGVVKDHEGTWLAGRHGPAAMITPTRPKVGDAYRSENIPGLVFEEVTVKNVGQRVTGPSGRVEGAYTASELHMDGQREDKIFAPGYGEFSTGSPNGDLEEVTLAIPTDAHPGPLPAKLAAFSAAVGKTFDAVGTGDWTRAAAASQTLKRAWAAYRSDGLPDLLEKQTNRDVGLLTGTIAARDGGRAQQAALRIAQDNLDLQVRHRPVQAIDSARLILWARQIGIDAAAAGAGSVAGDVASLKWTWDRVRPTVDQTRAAGIDTQLSDLQQAADAKDTKTTAKATPALLTALTAIQPR</sequence>
<name>A0ABW7AJR8_9ACTN</name>
<evidence type="ECO:0000313" key="2">
    <source>
        <dbReference type="Proteomes" id="UP001603978"/>
    </source>
</evidence>
<reference evidence="1 2" key="1">
    <citation type="submission" date="2024-10" db="EMBL/GenBank/DDBJ databases">
        <authorList>
            <person name="Topkara A.R."/>
            <person name="Saygin H."/>
        </authorList>
    </citation>
    <scope>NUCLEOTIDE SEQUENCE [LARGE SCALE GENOMIC DNA]</scope>
    <source>
        <strain evidence="1 2">M3C6</strain>
    </source>
</reference>
<proteinExistence type="predicted"/>
<gene>
    <name evidence="1" type="ORF">ACFLIM_29635</name>
</gene>
<dbReference type="EMBL" id="JBICRM010000020">
    <property type="protein sequence ID" value="MFG1707369.1"/>
    <property type="molecule type" value="Genomic_DNA"/>
</dbReference>
<protein>
    <submittedName>
        <fullName evidence="1">Uncharacterized protein</fullName>
    </submittedName>
</protein>